<sequence>MATTPTSPPPAVSRTLLEIRDPRVLATADASLVLSCLMLLLSVAQFHKRRTYFYAGIVSSAIPLVVADVWTLLAADELVSTNSYLVVRILCPLFSTSQVCGLSIIRFHILSSTDQIRWFTRRMSNILLTVVYGEMILSTLILTISYIQQSKQQFFTSHPYRTPVIMGHMALTSILDFVLAVSTFRVVWSIRANALKRRSVTAGGGIASSSPSDGEGGGTFEQGITSAPPPTPSIEYGRSGDIPSSSTLALMPGSKHDAVPMSTASLSSSQFLHPVKHGIGPHTSHSGTGVGFLPDRPLRISTQSAIPQNIDNAPTSAKVSPNAHQHPQSGGAHAQFAIATGLIKLSKSMHSLGSIASFTSTTTRSAVRSVKHKQKAARLRRVTGQLLLALTAMMIGVVGGLGTFGLSSGNMFGDNIAGLFIRIYLLPATICWTLLVELTKATRM</sequence>
<comment type="caution">
    <text evidence="3">The sequence shown here is derived from an EMBL/GenBank/DDBJ whole genome shotgun (WGS) entry which is preliminary data.</text>
</comment>
<keyword evidence="2" id="KW-0472">Membrane</keyword>
<keyword evidence="4" id="KW-1185">Reference proteome</keyword>
<feature type="transmembrane region" description="Helical" evidence="2">
    <location>
        <begin position="167"/>
        <end position="188"/>
    </location>
</feature>
<keyword evidence="2" id="KW-1133">Transmembrane helix</keyword>
<feature type="transmembrane region" description="Helical" evidence="2">
    <location>
        <begin position="51"/>
        <end position="73"/>
    </location>
</feature>
<accession>A0A1Y2HKG0</accession>
<proteinExistence type="predicted"/>
<feature type="transmembrane region" description="Helical" evidence="2">
    <location>
        <begin position="24"/>
        <end position="44"/>
    </location>
</feature>
<feature type="transmembrane region" description="Helical" evidence="2">
    <location>
        <begin position="85"/>
        <end position="105"/>
    </location>
</feature>
<feature type="transmembrane region" description="Helical" evidence="2">
    <location>
        <begin position="382"/>
        <end position="404"/>
    </location>
</feature>
<evidence type="ECO:0000313" key="3">
    <source>
        <dbReference type="EMBL" id="ORZ35060.1"/>
    </source>
</evidence>
<gene>
    <name evidence="3" type="ORF">BCR44DRAFT_53688</name>
</gene>
<dbReference type="AlphaFoldDB" id="A0A1Y2HKG0"/>
<dbReference type="EMBL" id="MCFL01000024">
    <property type="protein sequence ID" value="ORZ35060.1"/>
    <property type="molecule type" value="Genomic_DNA"/>
</dbReference>
<protein>
    <submittedName>
        <fullName evidence="3">Uncharacterized protein</fullName>
    </submittedName>
</protein>
<keyword evidence="2" id="KW-0812">Transmembrane</keyword>
<feature type="transmembrane region" description="Helical" evidence="2">
    <location>
        <begin position="416"/>
        <end position="436"/>
    </location>
</feature>
<organism evidence="3 4">
    <name type="scientific">Catenaria anguillulae PL171</name>
    <dbReference type="NCBI Taxonomy" id="765915"/>
    <lineage>
        <taxon>Eukaryota</taxon>
        <taxon>Fungi</taxon>
        <taxon>Fungi incertae sedis</taxon>
        <taxon>Blastocladiomycota</taxon>
        <taxon>Blastocladiomycetes</taxon>
        <taxon>Blastocladiales</taxon>
        <taxon>Catenariaceae</taxon>
        <taxon>Catenaria</taxon>
    </lineage>
</organism>
<evidence type="ECO:0000256" key="1">
    <source>
        <dbReference type="SAM" id="MobiDB-lite"/>
    </source>
</evidence>
<dbReference type="Proteomes" id="UP000193411">
    <property type="component" value="Unassembled WGS sequence"/>
</dbReference>
<evidence type="ECO:0000256" key="2">
    <source>
        <dbReference type="SAM" id="Phobius"/>
    </source>
</evidence>
<feature type="region of interest" description="Disordered" evidence="1">
    <location>
        <begin position="202"/>
        <end position="253"/>
    </location>
</feature>
<reference evidence="3 4" key="1">
    <citation type="submission" date="2016-07" db="EMBL/GenBank/DDBJ databases">
        <title>Pervasive Adenine N6-methylation of Active Genes in Fungi.</title>
        <authorList>
            <consortium name="DOE Joint Genome Institute"/>
            <person name="Mondo S.J."/>
            <person name="Dannebaum R.O."/>
            <person name="Kuo R.C."/>
            <person name="Labutti K."/>
            <person name="Haridas S."/>
            <person name="Kuo A."/>
            <person name="Salamov A."/>
            <person name="Ahrendt S.R."/>
            <person name="Lipzen A."/>
            <person name="Sullivan W."/>
            <person name="Andreopoulos W.B."/>
            <person name="Clum A."/>
            <person name="Lindquist E."/>
            <person name="Daum C."/>
            <person name="Ramamoorthy G.K."/>
            <person name="Gryganskyi A."/>
            <person name="Culley D."/>
            <person name="Magnuson J.K."/>
            <person name="James T.Y."/>
            <person name="O'Malley M.A."/>
            <person name="Stajich J.E."/>
            <person name="Spatafora J.W."/>
            <person name="Visel A."/>
            <person name="Grigoriev I.V."/>
        </authorList>
    </citation>
    <scope>NUCLEOTIDE SEQUENCE [LARGE SCALE GENOMIC DNA]</scope>
    <source>
        <strain evidence="3 4">PL171</strain>
    </source>
</reference>
<evidence type="ECO:0000313" key="4">
    <source>
        <dbReference type="Proteomes" id="UP000193411"/>
    </source>
</evidence>
<name>A0A1Y2HKG0_9FUNG</name>
<feature type="transmembrane region" description="Helical" evidence="2">
    <location>
        <begin position="126"/>
        <end position="147"/>
    </location>
</feature>